<dbReference type="Proteomes" id="UP000492821">
    <property type="component" value="Unassembled WGS sequence"/>
</dbReference>
<dbReference type="PANTHER" id="PTHR37415:SF2">
    <property type="entry name" value="EFF-1A-RELATED"/>
    <property type="match status" value="1"/>
</dbReference>
<dbReference type="PANTHER" id="PTHR37415">
    <property type="entry name" value="EFF-1A"/>
    <property type="match status" value="1"/>
</dbReference>
<feature type="transmembrane region" description="Helical" evidence="1">
    <location>
        <begin position="383"/>
        <end position="403"/>
    </location>
</feature>
<proteinExistence type="predicted"/>
<reference evidence="3" key="2">
    <citation type="submission" date="2020-10" db="UniProtKB">
        <authorList>
            <consortium name="WormBaseParasite"/>
        </authorList>
    </citation>
    <scope>IDENTIFICATION</scope>
</reference>
<dbReference type="Gene3D" id="2.60.98.60">
    <property type="entry name" value="Cell-cell fusogen EFF/AFF, domain 1"/>
    <property type="match status" value="2"/>
</dbReference>
<dbReference type="InterPro" id="IPR029213">
    <property type="entry name" value="Fusogen_EFF/AFF"/>
</dbReference>
<evidence type="ECO:0000313" key="3">
    <source>
        <dbReference type="WBParaSite" id="Pan_g7577.t1"/>
    </source>
</evidence>
<dbReference type="Gene3D" id="2.60.40.3980">
    <property type="entry name" value="Cell-cell fusogen EFF/AFF, domain 3"/>
    <property type="match status" value="1"/>
</dbReference>
<keyword evidence="1" id="KW-1133">Transmembrane helix</keyword>
<keyword evidence="2" id="KW-1185">Reference proteome</keyword>
<dbReference type="InterPro" id="IPR043076">
    <property type="entry name" value="Fusogen_EFF/AFF_dom3"/>
</dbReference>
<evidence type="ECO:0000256" key="1">
    <source>
        <dbReference type="SAM" id="Phobius"/>
    </source>
</evidence>
<dbReference type="GO" id="GO:0000768">
    <property type="term" value="P:syncytium formation by plasma membrane fusion"/>
    <property type="evidence" value="ECO:0007669"/>
    <property type="project" value="TreeGrafter"/>
</dbReference>
<dbReference type="GO" id="GO:0044291">
    <property type="term" value="C:cell-cell contact zone"/>
    <property type="evidence" value="ECO:0007669"/>
    <property type="project" value="TreeGrafter"/>
</dbReference>
<protein>
    <submittedName>
        <fullName evidence="3">Glyco_hydro_65N domain-containing protein</fullName>
    </submittedName>
</protein>
<keyword evidence="1" id="KW-0472">Membrane</keyword>
<dbReference type="AlphaFoldDB" id="A0A7E4W4V1"/>
<sequence length="427" mass="48153">MANTEPASARLCCNLKFRPYQNRTFTALKLGAPSTFAVLQYSAFSWVEGRWSEEDKRTIRFNVDGNMLNQFMDSAHNYKLSLNTLGKSANALNAGMYFVENLPHGNYGEIAAQPLNEITDYNVERLGWYRQDDNGQFYISSGSMMIDKMHRAKAENCKDQKYLSVLDANYYINKDWNDSTKFDLADSLRSTFLWIKKARVHDSDERHVVVTANEGATIEVTLTAAVSDHLTFVHNASKLEDFAGKIVIDSRSNSVMRLSVINATGILNGYIRHIEDHKSVHIDSFSVHVPEGEATTKSVEVRIKPYTAHTYHMVCLQPEDGMDELCRPVEAVVEARSVPEMSKSWTEDHSNCPECNQITLDGIMKYLNPVAWVNNVSSLTDGVVLIVQVVMFGVVLFLLYSILSKCVYPLLKCCICPGKQCINIIKK</sequence>
<evidence type="ECO:0000313" key="2">
    <source>
        <dbReference type="Proteomes" id="UP000492821"/>
    </source>
</evidence>
<reference evidence="2" key="1">
    <citation type="journal article" date="2013" name="Genetics">
        <title>The draft genome and transcriptome of Panagrellus redivivus are shaped by the harsh demands of a free-living lifestyle.</title>
        <authorList>
            <person name="Srinivasan J."/>
            <person name="Dillman A.R."/>
            <person name="Macchietto M.G."/>
            <person name="Heikkinen L."/>
            <person name="Lakso M."/>
            <person name="Fracchia K.M."/>
            <person name="Antoshechkin I."/>
            <person name="Mortazavi A."/>
            <person name="Wong G."/>
            <person name="Sternberg P.W."/>
        </authorList>
    </citation>
    <scope>NUCLEOTIDE SEQUENCE [LARGE SCALE GENOMIC DNA]</scope>
    <source>
        <strain evidence="2">MT8872</strain>
    </source>
</reference>
<accession>A0A7E4W4V1</accession>
<organism evidence="2 3">
    <name type="scientific">Panagrellus redivivus</name>
    <name type="common">Microworm</name>
    <dbReference type="NCBI Taxonomy" id="6233"/>
    <lineage>
        <taxon>Eukaryota</taxon>
        <taxon>Metazoa</taxon>
        <taxon>Ecdysozoa</taxon>
        <taxon>Nematoda</taxon>
        <taxon>Chromadorea</taxon>
        <taxon>Rhabditida</taxon>
        <taxon>Tylenchina</taxon>
        <taxon>Panagrolaimomorpha</taxon>
        <taxon>Panagrolaimoidea</taxon>
        <taxon>Panagrolaimidae</taxon>
        <taxon>Panagrellus</taxon>
    </lineage>
</organism>
<dbReference type="WBParaSite" id="Pan_g7577.t1">
    <property type="protein sequence ID" value="Pan_g7577.t1"/>
    <property type="gene ID" value="Pan_g7577"/>
</dbReference>
<dbReference type="Pfam" id="PF14884">
    <property type="entry name" value="EFF-AFF"/>
    <property type="match status" value="1"/>
</dbReference>
<name>A0A7E4W4V1_PANRE</name>
<keyword evidence="1" id="KW-0812">Transmembrane</keyword>